<dbReference type="Pfam" id="PF01547">
    <property type="entry name" value="SBP_bac_1"/>
    <property type="match status" value="1"/>
</dbReference>
<proteinExistence type="predicted"/>
<evidence type="ECO:0000313" key="2">
    <source>
        <dbReference type="Proteomes" id="UP000199092"/>
    </source>
</evidence>
<name>A0A1H1R2Z6_9ACTN</name>
<dbReference type="AlphaFoldDB" id="A0A1H1R2Z6"/>
<dbReference type="InterPro" id="IPR050490">
    <property type="entry name" value="Bact_solute-bd_prot1"/>
</dbReference>
<dbReference type="InterPro" id="IPR006059">
    <property type="entry name" value="SBP"/>
</dbReference>
<dbReference type="Proteomes" id="UP000199092">
    <property type="component" value="Chromosome I"/>
</dbReference>
<organism evidence="1 2">
    <name type="scientific">Friedmanniella luteola</name>
    <dbReference type="NCBI Taxonomy" id="546871"/>
    <lineage>
        <taxon>Bacteria</taxon>
        <taxon>Bacillati</taxon>
        <taxon>Actinomycetota</taxon>
        <taxon>Actinomycetes</taxon>
        <taxon>Propionibacteriales</taxon>
        <taxon>Nocardioidaceae</taxon>
        <taxon>Friedmanniella</taxon>
    </lineage>
</organism>
<keyword evidence="2" id="KW-1185">Reference proteome</keyword>
<dbReference type="RefSeq" id="WP_157720334.1">
    <property type="nucleotide sequence ID" value="NZ_LT629749.1"/>
</dbReference>
<accession>A0A1H1R2Z6</accession>
<gene>
    <name evidence="1" type="ORF">SAMN04488543_1467</name>
</gene>
<dbReference type="Gene3D" id="3.40.190.10">
    <property type="entry name" value="Periplasmic binding protein-like II"/>
    <property type="match status" value="2"/>
</dbReference>
<dbReference type="SUPFAM" id="SSF53850">
    <property type="entry name" value="Periplasmic binding protein-like II"/>
    <property type="match status" value="1"/>
</dbReference>
<protein>
    <submittedName>
        <fullName evidence="1">Carbohydrate ABC transporter substrate-binding protein, CUT1 family</fullName>
    </submittedName>
</protein>
<reference evidence="1 2" key="1">
    <citation type="submission" date="2016-10" db="EMBL/GenBank/DDBJ databases">
        <authorList>
            <person name="de Groot N.N."/>
        </authorList>
    </citation>
    <scope>NUCLEOTIDE SEQUENCE [LARGE SCALE GENOMIC DNA]</scope>
    <source>
        <strain evidence="1 2">DSM 21741</strain>
    </source>
</reference>
<dbReference type="PANTHER" id="PTHR43649">
    <property type="entry name" value="ARABINOSE-BINDING PROTEIN-RELATED"/>
    <property type="match status" value="1"/>
</dbReference>
<dbReference type="PANTHER" id="PTHR43649:SF12">
    <property type="entry name" value="DIACETYLCHITOBIOSE BINDING PROTEIN DASA"/>
    <property type="match status" value="1"/>
</dbReference>
<dbReference type="OrthoDB" id="2060074at2"/>
<sequence length="400" mass="42192">MTITVALASDPPPKAALEEFTQETGITVTWVNVDWDSLQTKISAAATAKTYFADATNVDWSRVGQLGQLGWFYPMEDYLDTAAMADDVPQLASFTTDGHVVGIPYDASFMVTTVNQDLFEKAGADPAPKTITAYTAALQKVKEAGVAEHPLNIPFAAAEGLSTYWYETTAAFGGTVLDADGKPQFSTPDSAGYQAAQWMVDGIKNGLVPPGNINTTDSQGQQTLMAQGKVASTFSDYSGTVGTLYNVEDSSAVVGKVRYIPTPGVDGPAANLSNPDGVGIPKEAKYPQAAAKFIEWFTATEQQADFSGVNGSDKAFEGYPIPSHLSAVKQMTAKGNLVGGEVLEPMLQGSKPVFEGGAPSWYPKFSNAVYTNLHAAATGSMTVEQAMQAITDTANELGAS</sequence>
<evidence type="ECO:0000313" key="1">
    <source>
        <dbReference type="EMBL" id="SDS30118.1"/>
    </source>
</evidence>
<dbReference type="EMBL" id="LT629749">
    <property type="protein sequence ID" value="SDS30118.1"/>
    <property type="molecule type" value="Genomic_DNA"/>
</dbReference>
<dbReference type="STRING" id="546871.SAMN04488543_1467"/>